<evidence type="ECO:0000313" key="3">
    <source>
        <dbReference type="Proteomes" id="UP001303647"/>
    </source>
</evidence>
<name>A0AAN7CXD8_9PEZI</name>
<protein>
    <submittedName>
        <fullName evidence="2">Uncharacterized protein</fullName>
    </submittedName>
</protein>
<reference evidence="2" key="1">
    <citation type="journal article" date="2023" name="Mol. Phylogenet. Evol.">
        <title>Genome-scale phylogeny and comparative genomics of the fungal order Sordariales.</title>
        <authorList>
            <person name="Hensen N."/>
            <person name="Bonometti L."/>
            <person name="Westerberg I."/>
            <person name="Brannstrom I.O."/>
            <person name="Guillou S."/>
            <person name="Cros-Aarteil S."/>
            <person name="Calhoun S."/>
            <person name="Haridas S."/>
            <person name="Kuo A."/>
            <person name="Mondo S."/>
            <person name="Pangilinan J."/>
            <person name="Riley R."/>
            <person name="LaButti K."/>
            <person name="Andreopoulos B."/>
            <person name="Lipzen A."/>
            <person name="Chen C."/>
            <person name="Yan M."/>
            <person name="Daum C."/>
            <person name="Ng V."/>
            <person name="Clum A."/>
            <person name="Steindorff A."/>
            <person name="Ohm R.A."/>
            <person name="Martin F."/>
            <person name="Silar P."/>
            <person name="Natvig D.O."/>
            <person name="Lalanne C."/>
            <person name="Gautier V."/>
            <person name="Ament-Velasquez S.L."/>
            <person name="Kruys A."/>
            <person name="Hutchinson M.I."/>
            <person name="Powell A.J."/>
            <person name="Barry K."/>
            <person name="Miller A.N."/>
            <person name="Grigoriev I.V."/>
            <person name="Debuchy R."/>
            <person name="Gladieux P."/>
            <person name="Hiltunen Thoren M."/>
            <person name="Johannesson H."/>
        </authorList>
    </citation>
    <scope>NUCLEOTIDE SEQUENCE</scope>
    <source>
        <strain evidence="2">CBS 359.72</strain>
    </source>
</reference>
<organism evidence="2 3">
    <name type="scientific">Corynascus novoguineensis</name>
    <dbReference type="NCBI Taxonomy" id="1126955"/>
    <lineage>
        <taxon>Eukaryota</taxon>
        <taxon>Fungi</taxon>
        <taxon>Dikarya</taxon>
        <taxon>Ascomycota</taxon>
        <taxon>Pezizomycotina</taxon>
        <taxon>Sordariomycetes</taxon>
        <taxon>Sordariomycetidae</taxon>
        <taxon>Sordariales</taxon>
        <taxon>Chaetomiaceae</taxon>
        <taxon>Corynascus</taxon>
    </lineage>
</organism>
<feature type="region of interest" description="Disordered" evidence="1">
    <location>
        <begin position="467"/>
        <end position="529"/>
    </location>
</feature>
<feature type="compositionally biased region" description="Basic and acidic residues" evidence="1">
    <location>
        <begin position="518"/>
        <end position="529"/>
    </location>
</feature>
<gene>
    <name evidence="2" type="ORF">C7999DRAFT_13120</name>
</gene>
<accession>A0AAN7CXD8</accession>
<proteinExistence type="predicted"/>
<comment type="caution">
    <text evidence="2">The sequence shown here is derived from an EMBL/GenBank/DDBJ whole genome shotgun (WGS) entry which is preliminary data.</text>
</comment>
<feature type="compositionally biased region" description="Polar residues" evidence="1">
    <location>
        <begin position="505"/>
        <end position="517"/>
    </location>
</feature>
<feature type="compositionally biased region" description="Polar residues" evidence="1">
    <location>
        <begin position="123"/>
        <end position="133"/>
    </location>
</feature>
<keyword evidence="3" id="KW-1185">Reference proteome</keyword>
<dbReference type="Proteomes" id="UP001303647">
    <property type="component" value="Unassembled WGS sequence"/>
</dbReference>
<dbReference type="EMBL" id="MU857629">
    <property type="protein sequence ID" value="KAK4249022.1"/>
    <property type="molecule type" value="Genomic_DNA"/>
</dbReference>
<evidence type="ECO:0000313" key="2">
    <source>
        <dbReference type="EMBL" id="KAK4249022.1"/>
    </source>
</evidence>
<evidence type="ECO:0000256" key="1">
    <source>
        <dbReference type="SAM" id="MobiDB-lite"/>
    </source>
</evidence>
<feature type="region of interest" description="Disordered" evidence="1">
    <location>
        <begin position="123"/>
        <end position="159"/>
    </location>
</feature>
<reference evidence="2" key="2">
    <citation type="submission" date="2023-05" db="EMBL/GenBank/DDBJ databases">
        <authorList>
            <consortium name="Lawrence Berkeley National Laboratory"/>
            <person name="Steindorff A."/>
            <person name="Hensen N."/>
            <person name="Bonometti L."/>
            <person name="Westerberg I."/>
            <person name="Brannstrom I.O."/>
            <person name="Guillou S."/>
            <person name="Cros-Aarteil S."/>
            <person name="Calhoun S."/>
            <person name="Haridas S."/>
            <person name="Kuo A."/>
            <person name="Mondo S."/>
            <person name="Pangilinan J."/>
            <person name="Riley R."/>
            <person name="Labutti K."/>
            <person name="Andreopoulos B."/>
            <person name="Lipzen A."/>
            <person name="Chen C."/>
            <person name="Yanf M."/>
            <person name="Daum C."/>
            <person name="Ng V."/>
            <person name="Clum A."/>
            <person name="Ohm R."/>
            <person name="Martin F."/>
            <person name="Silar P."/>
            <person name="Natvig D."/>
            <person name="Lalanne C."/>
            <person name="Gautier V."/>
            <person name="Ament-Velasquez S.L."/>
            <person name="Kruys A."/>
            <person name="Hutchinson M.I."/>
            <person name="Powell A.J."/>
            <person name="Barry K."/>
            <person name="Miller A.N."/>
            <person name="Grigoriev I.V."/>
            <person name="Debuchy R."/>
            <person name="Gladieux P."/>
            <person name="Thoren M.H."/>
            <person name="Johannesson H."/>
        </authorList>
    </citation>
    <scope>NUCLEOTIDE SEQUENCE</scope>
    <source>
        <strain evidence="2">CBS 359.72</strain>
    </source>
</reference>
<sequence>MTAVTQLWPLAIARRSFGTISAGGPFKPIAQGFTFFFEALLSAIAVGNADTLETLSHLDVSTISSTHNDKEGGFPPSTKPVAFQPTFTPEVSACPTEDISISARAVIIEEVDDTAQTVALPVENTSARNSETSVHPAVTEDSPHEDTLACSEDDSAPVESDHLDITYDSEPAVTSRLMESEIAETVETVISSTEEHKAFVVDLVVTPTEPVAADCPPETKDEVINEISEPLQSDTFEENTHSAPEDVIAVTNPTADIIDNVSDSIVESANTSHVISALAELDSVEDTTTATYPTNDFLRKVSDSHVESGEISHIIPQPAMLDDIDYASTTEIKEPIPVPVFNLAFEDDFDAPVSSKFDIRLEHLMGVDMTWSVPQIVEKSKSEREVIRQRLANQGTAQFNPQNLRLEKAARALTINGPVIQSLRKTAALPTRLTPAKRDVAARKMQKDNIPQAEELLPSIHSRSVSASSAESRVSTDAAFESVPCPGTPATDYSGTPTKDGESYGTATEKTIFQQHAGSHEIKSIHVVNKPEELAAEEIAQDESETTN</sequence>
<dbReference type="AlphaFoldDB" id="A0AAN7CXD8"/>